<evidence type="ECO:0000313" key="1">
    <source>
        <dbReference type="EMBL" id="KAJ1672603.1"/>
    </source>
</evidence>
<keyword evidence="2" id="KW-1185">Reference proteome</keyword>
<gene>
    <name evidence="1" type="primary">MOB1</name>
    <name evidence="1" type="ORF">EV182_006858</name>
</gene>
<proteinExistence type="predicted"/>
<reference evidence="1" key="1">
    <citation type="submission" date="2022-06" db="EMBL/GenBank/DDBJ databases">
        <title>Phylogenomic reconstructions and comparative analyses of Kickxellomycotina fungi.</title>
        <authorList>
            <person name="Reynolds N.K."/>
            <person name="Stajich J.E."/>
            <person name="Barry K."/>
            <person name="Grigoriev I.V."/>
            <person name="Crous P."/>
            <person name="Smith M.E."/>
        </authorList>
    </citation>
    <scope>NUCLEOTIDE SEQUENCE</scope>
    <source>
        <strain evidence="1">RSA 2271</strain>
    </source>
</reference>
<protein>
    <submittedName>
        <fullName evidence="1">Mitotic exit network component</fullName>
    </submittedName>
</protein>
<dbReference type="Proteomes" id="UP001145114">
    <property type="component" value="Unassembled WGS sequence"/>
</dbReference>
<comment type="caution">
    <text evidence="1">The sequence shown here is derived from an EMBL/GenBank/DDBJ whole genome shotgun (WGS) entry which is preliminary data.</text>
</comment>
<name>A0ACC1HAB6_9FUNG</name>
<organism evidence="1 2">
    <name type="scientific">Spiromyces aspiralis</name>
    <dbReference type="NCBI Taxonomy" id="68401"/>
    <lineage>
        <taxon>Eukaryota</taxon>
        <taxon>Fungi</taxon>
        <taxon>Fungi incertae sedis</taxon>
        <taxon>Zoopagomycota</taxon>
        <taxon>Kickxellomycotina</taxon>
        <taxon>Kickxellomycetes</taxon>
        <taxon>Kickxellales</taxon>
        <taxon>Kickxellaceae</taxon>
        <taxon>Spiromyces</taxon>
    </lineage>
</organism>
<sequence>MIFFAISHHCTEESCPSMTAGQMYEYLWADGKMYKKPTKLPASQYIKLLREWVNEHIDNPQIFPTDVATPFPPTFLAQLAPTIFRRLLRVYAHLYYHHYNQLSQLGLDTMLNTSFNHFTLFVTRWELVNNQELAPVKDIIKSMI</sequence>
<dbReference type="EMBL" id="JAMZIH010008110">
    <property type="protein sequence ID" value="KAJ1672603.1"/>
    <property type="molecule type" value="Genomic_DNA"/>
</dbReference>
<accession>A0ACC1HAB6</accession>
<evidence type="ECO:0000313" key="2">
    <source>
        <dbReference type="Proteomes" id="UP001145114"/>
    </source>
</evidence>